<sequence>MAQRYGGKFSPDPRPGDAPAPRHPFHDKRASRAGGRANVMFFAPLPLVPRAFFSDPTGLALTLTAFGVLILAAWLTREGLKAEDAWAARKIARRPAIPRKIFGSALTGAGLFLAGMSPEAGFLPPAILAVLGIVLHSAAFGTDPMKDKGMEGVDTFQQDRVARVIVEAEKHLKTMADAIRRAGDRPLEAHVERFQSTVREMFRTVEDDPRDLTAARKYLVVYLLGARDATVKFAELYGRTRDAKARADYETLLSDLEQNFSARTRALLLDDRADLEVEIEVLRDRLQREGVRPDPAAPNSGD</sequence>
<proteinExistence type="predicted"/>
<evidence type="ECO:0000256" key="3">
    <source>
        <dbReference type="SAM" id="Phobius"/>
    </source>
</evidence>
<feature type="transmembrane region" description="Helical" evidence="3">
    <location>
        <begin position="122"/>
        <end position="140"/>
    </location>
</feature>
<keyword evidence="5" id="KW-1185">Reference proteome</keyword>
<dbReference type="EMBL" id="SLWW01000003">
    <property type="protein sequence ID" value="TCO73015.1"/>
    <property type="molecule type" value="Genomic_DNA"/>
</dbReference>
<protein>
    <submittedName>
        <fullName evidence="4">5-bromo-4-chloroindolyl phosphate hydrolysis protein</fullName>
    </submittedName>
</protein>
<feature type="compositionally biased region" description="Pro residues" evidence="2">
    <location>
        <begin position="12"/>
        <end position="22"/>
    </location>
</feature>
<keyword evidence="1" id="KW-0175">Coiled coil</keyword>
<feature type="region of interest" description="Disordered" evidence="2">
    <location>
        <begin position="1"/>
        <end position="29"/>
    </location>
</feature>
<feature type="transmembrane region" description="Helical" evidence="3">
    <location>
        <begin position="97"/>
        <end position="116"/>
    </location>
</feature>
<dbReference type="InterPro" id="IPR018770">
    <property type="entry name" value="ChloroindolylP_hydrolase"/>
</dbReference>
<dbReference type="Proteomes" id="UP000295142">
    <property type="component" value="Unassembled WGS sequence"/>
</dbReference>
<keyword evidence="3" id="KW-0812">Transmembrane</keyword>
<organism evidence="4 5">
    <name type="scientific">Rhodovulum euryhalinum</name>
    <dbReference type="NCBI Taxonomy" id="35805"/>
    <lineage>
        <taxon>Bacteria</taxon>
        <taxon>Pseudomonadati</taxon>
        <taxon>Pseudomonadota</taxon>
        <taxon>Alphaproteobacteria</taxon>
        <taxon>Rhodobacterales</taxon>
        <taxon>Paracoccaceae</taxon>
        <taxon>Rhodovulum</taxon>
    </lineage>
</organism>
<feature type="coiled-coil region" evidence="1">
    <location>
        <begin position="265"/>
        <end position="292"/>
    </location>
</feature>
<keyword evidence="3" id="KW-0472">Membrane</keyword>
<dbReference type="RefSeq" id="WP_132542584.1">
    <property type="nucleotide sequence ID" value="NZ_SLWW01000003.1"/>
</dbReference>
<accession>A0A4R2L1V6</accession>
<evidence type="ECO:0000256" key="2">
    <source>
        <dbReference type="SAM" id="MobiDB-lite"/>
    </source>
</evidence>
<dbReference type="Pfam" id="PF10112">
    <property type="entry name" value="Halogen_Hydrol"/>
    <property type="match status" value="1"/>
</dbReference>
<evidence type="ECO:0000313" key="5">
    <source>
        <dbReference type="Proteomes" id="UP000295142"/>
    </source>
</evidence>
<reference evidence="4 5" key="1">
    <citation type="submission" date="2019-03" db="EMBL/GenBank/DDBJ databases">
        <title>Genomic Encyclopedia of Type Strains, Phase IV (KMG-IV): sequencing the most valuable type-strain genomes for metagenomic binning, comparative biology and taxonomic classification.</title>
        <authorList>
            <person name="Goeker M."/>
        </authorList>
    </citation>
    <scope>NUCLEOTIDE SEQUENCE [LARGE SCALE GENOMIC DNA]</scope>
    <source>
        <strain evidence="4 5">DSM 4868</strain>
    </source>
</reference>
<feature type="transmembrane region" description="Helical" evidence="3">
    <location>
        <begin position="59"/>
        <end position="76"/>
    </location>
</feature>
<comment type="caution">
    <text evidence="4">The sequence shown here is derived from an EMBL/GenBank/DDBJ whole genome shotgun (WGS) entry which is preliminary data.</text>
</comment>
<gene>
    <name evidence="4" type="ORF">EV655_103244</name>
</gene>
<dbReference type="OrthoDB" id="7375296at2"/>
<dbReference type="AlphaFoldDB" id="A0A4R2L1V6"/>
<keyword evidence="3" id="KW-1133">Transmembrane helix</keyword>
<evidence type="ECO:0000256" key="1">
    <source>
        <dbReference type="SAM" id="Coils"/>
    </source>
</evidence>
<name>A0A4R2L1V6_9RHOB</name>
<evidence type="ECO:0000313" key="4">
    <source>
        <dbReference type="EMBL" id="TCO73015.1"/>
    </source>
</evidence>